<evidence type="ECO:0000256" key="1">
    <source>
        <dbReference type="SAM" id="Phobius"/>
    </source>
</evidence>
<dbReference type="AlphaFoldDB" id="A0A369KQY1"/>
<sequence length="137" mass="14805">MRKNIFVFICFYLFLFVFVGCASIIKEKNTLVTFQGSTNQETEIITPYGSTKLSNGISSMSIPNSKENINIQIICGKNSPVNAILPTSYSKGSGILGNIGLTLFGFIPGIVGFIIDAAGDVAYSPITPFNVNSYCKK</sequence>
<name>A0A369KQY1_9BACT</name>
<evidence type="ECO:0000313" key="2">
    <source>
        <dbReference type="EMBL" id="RDB35105.1"/>
    </source>
</evidence>
<evidence type="ECO:0000313" key="3">
    <source>
        <dbReference type="Proteomes" id="UP000253934"/>
    </source>
</evidence>
<keyword evidence="1" id="KW-0812">Transmembrane</keyword>
<dbReference type="PROSITE" id="PS51257">
    <property type="entry name" value="PROKAR_LIPOPROTEIN"/>
    <property type="match status" value="1"/>
</dbReference>
<keyword evidence="1" id="KW-1133">Transmembrane helix</keyword>
<organism evidence="2 3">
    <name type="scientific">Spirobacillus cienkowskii</name>
    <dbReference type="NCBI Taxonomy" id="495820"/>
    <lineage>
        <taxon>Bacteria</taxon>
        <taxon>Pseudomonadati</taxon>
        <taxon>Bdellovibrionota</taxon>
        <taxon>Oligoflexia</taxon>
        <taxon>Silvanigrellales</taxon>
        <taxon>Spirobacillus</taxon>
    </lineage>
</organism>
<dbReference type="Proteomes" id="UP000253934">
    <property type="component" value="Unassembled WGS sequence"/>
</dbReference>
<protein>
    <recommendedName>
        <fullName evidence="4">Lipoprotein</fullName>
    </recommendedName>
</protein>
<proteinExistence type="predicted"/>
<dbReference type="EMBL" id="QOVW01000105">
    <property type="protein sequence ID" value="RDB35105.1"/>
    <property type="molecule type" value="Genomic_DNA"/>
</dbReference>
<feature type="transmembrane region" description="Helical" evidence="1">
    <location>
        <begin position="95"/>
        <end position="115"/>
    </location>
</feature>
<comment type="caution">
    <text evidence="2">The sequence shown here is derived from an EMBL/GenBank/DDBJ whole genome shotgun (WGS) entry which is preliminary data.</text>
</comment>
<evidence type="ECO:0008006" key="4">
    <source>
        <dbReference type="Google" id="ProtNLM"/>
    </source>
</evidence>
<gene>
    <name evidence="2" type="ORF">DCC88_11900</name>
</gene>
<feature type="transmembrane region" description="Helical" evidence="1">
    <location>
        <begin position="6"/>
        <end position="25"/>
    </location>
</feature>
<keyword evidence="3" id="KW-1185">Reference proteome</keyword>
<keyword evidence="1" id="KW-0472">Membrane</keyword>
<accession>A0A369KQY1</accession>
<reference evidence="2" key="1">
    <citation type="submission" date="2018-04" db="EMBL/GenBank/DDBJ databases">
        <title>Draft genome sequence of the Candidatus Spirobacillus cienkowskii, a pathogen of freshwater Daphnia species, reconstructed from hemolymph metagenomic reads.</title>
        <authorList>
            <person name="Bresciani L."/>
            <person name="Lemos L.N."/>
            <person name="Wale N."/>
            <person name="Lin J.Y."/>
            <person name="Fernandes G.R."/>
            <person name="Duffy M.A."/>
            <person name="Rodrigues J.M."/>
        </authorList>
    </citation>
    <scope>NUCLEOTIDE SEQUENCE [LARGE SCALE GENOMIC DNA]</scope>
    <source>
        <strain evidence="2">Binning01</strain>
    </source>
</reference>